<sequence length="166" mass="19218">MMKVVSLGYKGIMKDRVKFEIRKLLKQKKIALPNGTQNYVSFAYEKLTLFCFLYGRLGHGSNHQGDMIENFDVNEKSTEVQLRRRRKRFLTKLNKNPLLAQKQGSRSIDLDEEMHEERSLVQVDGLKHPHIQSEDSGVPNELIFNDERNCILASLAQRVGQTQRNS</sequence>
<organism evidence="2 3">
    <name type="scientific">Gossypium trilobum</name>
    <dbReference type="NCBI Taxonomy" id="34281"/>
    <lineage>
        <taxon>Eukaryota</taxon>
        <taxon>Viridiplantae</taxon>
        <taxon>Streptophyta</taxon>
        <taxon>Embryophyta</taxon>
        <taxon>Tracheophyta</taxon>
        <taxon>Spermatophyta</taxon>
        <taxon>Magnoliopsida</taxon>
        <taxon>eudicotyledons</taxon>
        <taxon>Gunneridae</taxon>
        <taxon>Pentapetalae</taxon>
        <taxon>rosids</taxon>
        <taxon>malvids</taxon>
        <taxon>Malvales</taxon>
        <taxon>Malvaceae</taxon>
        <taxon>Malvoideae</taxon>
        <taxon>Gossypium</taxon>
    </lineage>
</organism>
<dbReference type="EMBL" id="JABEZW010000010">
    <property type="protein sequence ID" value="MBA0777627.1"/>
    <property type="molecule type" value="Genomic_DNA"/>
</dbReference>
<proteinExistence type="predicted"/>
<dbReference type="InterPro" id="IPR025836">
    <property type="entry name" value="Zn_knuckle_CX2CX4HX4C"/>
</dbReference>
<gene>
    <name evidence="2" type="ORF">Gotri_005623</name>
</gene>
<keyword evidence="3" id="KW-1185">Reference proteome</keyword>
<evidence type="ECO:0000313" key="3">
    <source>
        <dbReference type="Proteomes" id="UP000593568"/>
    </source>
</evidence>
<dbReference type="Pfam" id="PF14392">
    <property type="entry name" value="zf-CCHC_4"/>
    <property type="match status" value="1"/>
</dbReference>
<reference evidence="2 3" key="1">
    <citation type="journal article" date="2019" name="Genome Biol. Evol.">
        <title>Insights into the evolution of the New World diploid cottons (Gossypium, subgenus Houzingenia) based on genome sequencing.</title>
        <authorList>
            <person name="Grover C.E."/>
            <person name="Arick M.A. 2nd"/>
            <person name="Thrash A."/>
            <person name="Conover J.L."/>
            <person name="Sanders W.S."/>
            <person name="Peterson D.G."/>
            <person name="Frelichowski J.E."/>
            <person name="Scheffler J.A."/>
            <person name="Scheffler B.E."/>
            <person name="Wendel J.F."/>
        </authorList>
    </citation>
    <scope>NUCLEOTIDE SEQUENCE [LARGE SCALE GENOMIC DNA]</scope>
    <source>
        <strain evidence="2">8</strain>
        <tissue evidence="2">Leaf</tissue>
    </source>
</reference>
<feature type="domain" description="Zinc knuckle CX2CX4HX4C" evidence="1">
    <location>
        <begin position="23"/>
        <end position="62"/>
    </location>
</feature>
<evidence type="ECO:0000313" key="2">
    <source>
        <dbReference type="EMBL" id="MBA0777627.1"/>
    </source>
</evidence>
<evidence type="ECO:0000259" key="1">
    <source>
        <dbReference type="Pfam" id="PF14392"/>
    </source>
</evidence>
<dbReference type="AlphaFoldDB" id="A0A7J9EX62"/>
<comment type="caution">
    <text evidence="2">The sequence shown here is derived from an EMBL/GenBank/DDBJ whole genome shotgun (WGS) entry which is preliminary data.</text>
</comment>
<dbReference type="Proteomes" id="UP000593568">
    <property type="component" value="Unassembled WGS sequence"/>
</dbReference>
<accession>A0A7J9EX62</accession>
<name>A0A7J9EX62_9ROSI</name>
<protein>
    <recommendedName>
        <fullName evidence="1">Zinc knuckle CX2CX4HX4C domain-containing protein</fullName>
    </recommendedName>
</protein>